<evidence type="ECO:0000313" key="1">
    <source>
        <dbReference type="EMBL" id="ALI35869.1"/>
    </source>
</evidence>
<dbReference type="KEGG" id="taa:NMY3_01666"/>
<evidence type="ECO:0008006" key="3">
    <source>
        <dbReference type="Google" id="ProtNLM"/>
    </source>
</evidence>
<evidence type="ECO:0000313" key="2">
    <source>
        <dbReference type="Proteomes" id="UP000058925"/>
    </source>
</evidence>
<protein>
    <recommendedName>
        <fullName evidence="3">SnoaL-like domain protein</fullName>
    </recommendedName>
</protein>
<dbReference type="InterPro" id="IPR032710">
    <property type="entry name" value="NTF2-like_dom_sf"/>
</dbReference>
<sequence>MGNLEIRTALDRHWEFTGIDIDKSHEIYRDDVIVEFPQSGERISGKKNLYELRKHYPAKLGFKVLRTRGEGTLWVTEYIITYDGRPVNVACIMEFIDEKIAHETLYFGDPFEPPEWRSKWVEKPN</sequence>
<dbReference type="Proteomes" id="UP000058925">
    <property type="component" value="Chromosome"/>
</dbReference>
<organism evidence="1 2">
    <name type="scientific">Candidatus Nitrosocosmicus oleophilus</name>
    <dbReference type="NCBI Taxonomy" id="1353260"/>
    <lineage>
        <taxon>Archaea</taxon>
        <taxon>Nitrososphaerota</taxon>
        <taxon>Nitrososphaeria</taxon>
        <taxon>Nitrososphaerales</taxon>
        <taxon>Nitrososphaeraceae</taxon>
        <taxon>Candidatus Nitrosocosmicus</taxon>
    </lineage>
</organism>
<reference evidence="2" key="1">
    <citation type="submission" date="2015-10" db="EMBL/GenBank/DDBJ databases">
        <title>Niche specialization of a soil ammonia-oxidizing archaeon, Candidatus Nitrosocosmicus oleophilus.</title>
        <authorList>
            <person name="Jung M.-Y."/>
            <person name="Rhee S.-K."/>
        </authorList>
    </citation>
    <scope>NUCLEOTIDE SEQUENCE [LARGE SCALE GENOMIC DNA]</scope>
    <source>
        <strain evidence="2">MY3</strain>
    </source>
</reference>
<dbReference type="Gene3D" id="3.10.450.50">
    <property type="match status" value="1"/>
</dbReference>
<dbReference type="AlphaFoldDB" id="A0A654M055"/>
<name>A0A654M055_9ARCH</name>
<dbReference type="EMBL" id="CP012850">
    <property type="protein sequence ID" value="ALI35869.1"/>
    <property type="molecule type" value="Genomic_DNA"/>
</dbReference>
<gene>
    <name evidence="1" type="ORF">NMY3_01666</name>
</gene>
<dbReference type="SUPFAM" id="SSF54427">
    <property type="entry name" value="NTF2-like"/>
    <property type="match status" value="1"/>
</dbReference>
<keyword evidence="2" id="KW-1185">Reference proteome</keyword>
<proteinExistence type="predicted"/>
<accession>A0A654M055</accession>